<dbReference type="Pfam" id="PF00379">
    <property type="entry name" value="Chitin_bind_4"/>
    <property type="match status" value="1"/>
</dbReference>
<accession>A0A0N1IP12</accession>
<dbReference type="EMBL" id="KQ460864">
    <property type="protein sequence ID" value="KPJ11813.1"/>
    <property type="molecule type" value="Genomic_DNA"/>
</dbReference>
<dbReference type="Proteomes" id="UP000053240">
    <property type="component" value="Unassembled WGS sequence"/>
</dbReference>
<gene>
    <name evidence="5" type="ORF">RR48_02075</name>
</gene>
<reference evidence="5 6" key="1">
    <citation type="journal article" date="2015" name="Nat. Commun.">
        <title>Outbred genome sequencing and CRISPR/Cas9 gene editing in butterflies.</title>
        <authorList>
            <person name="Li X."/>
            <person name="Fan D."/>
            <person name="Zhang W."/>
            <person name="Liu G."/>
            <person name="Zhang L."/>
            <person name="Zhao L."/>
            <person name="Fang X."/>
            <person name="Chen L."/>
            <person name="Dong Y."/>
            <person name="Chen Y."/>
            <person name="Ding Y."/>
            <person name="Zhao R."/>
            <person name="Feng M."/>
            <person name="Zhu Y."/>
            <person name="Feng Y."/>
            <person name="Jiang X."/>
            <person name="Zhu D."/>
            <person name="Xiang H."/>
            <person name="Feng X."/>
            <person name="Li S."/>
            <person name="Wang J."/>
            <person name="Zhang G."/>
            <person name="Kronforst M.R."/>
            <person name="Wang W."/>
        </authorList>
    </citation>
    <scope>NUCLEOTIDE SEQUENCE [LARGE SCALE GENOMIC DNA]</scope>
    <source>
        <strain evidence="5">Ya'a_city_454_Pm</strain>
        <tissue evidence="5">Whole body</tissue>
    </source>
</reference>
<dbReference type="STRING" id="76193.A0A0N1IP12"/>
<dbReference type="PANTHER" id="PTHR10380">
    <property type="entry name" value="CUTICLE PROTEIN"/>
    <property type="match status" value="1"/>
</dbReference>
<dbReference type="PROSITE" id="PS00233">
    <property type="entry name" value="CHIT_BIND_RR_1"/>
    <property type="match status" value="1"/>
</dbReference>
<dbReference type="GO" id="GO:0062129">
    <property type="term" value="C:chitin-based extracellular matrix"/>
    <property type="evidence" value="ECO:0007669"/>
    <property type="project" value="TreeGrafter"/>
</dbReference>
<dbReference type="InterPro" id="IPR000618">
    <property type="entry name" value="Insect_cuticle"/>
</dbReference>
<keyword evidence="4" id="KW-0472">Membrane</keyword>
<keyword evidence="4" id="KW-1133">Transmembrane helix</keyword>
<evidence type="ECO:0000256" key="3">
    <source>
        <dbReference type="PROSITE-ProRule" id="PRU00497"/>
    </source>
</evidence>
<dbReference type="PROSITE" id="PS51155">
    <property type="entry name" value="CHIT_BIND_RR_2"/>
    <property type="match status" value="1"/>
</dbReference>
<dbReference type="PRINTS" id="PR00947">
    <property type="entry name" value="CUTICLE"/>
</dbReference>
<evidence type="ECO:0000256" key="2">
    <source>
        <dbReference type="ARBA" id="ARBA00022729"/>
    </source>
</evidence>
<keyword evidence="6" id="KW-1185">Reference proteome</keyword>
<evidence type="ECO:0000313" key="5">
    <source>
        <dbReference type="EMBL" id="KPJ11813.1"/>
    </source>
</evidence>
<keyword evidence="2" id="KW-0732">Signal</keyword>
<evidence type="ECO:0000256" key="1">
    <source>
        <dbReference type="ARBA" id="ARBA00022460"/>
    </source>
</evidence>
<dbReference type="InParanoid" id="A0A0N1IP12"/>
<keyword evidence="4" id="KW-0812">Transmembrane</keyword>
<evidence type="ECO:0000256" key="4">
    <source>
        <dbReference type="SAM" id="Phobius"/>
    </source>
</evidence>
<name>A0A0N1IP12_PAPMA</name>
<feature type="transmembrane region" description="Helical" evidence="4">
    <location>
        <begin position="91"/>
        <end position="109"/>
    </location>
</feature>
<dbReference type="InterPro" id="IPR031311">
    <property type="entry name" value="CHIT_BIND_RR_consensus"/>
</dbReference>
<organism evidence="5 6">
    <name type="scientific">Papilio machaon</name>
    <name type="common">Old World swallowtail butterfly</name>
    <dbReference type="NCBI Taxonomy" id="76193"/>
    <lineage>
        <taxon>Eukaryota</taxon>
        <taxon>Metazoa</taxon>
        <taxon>Ecdysozoa</taxon>
        <taxon>Arthropoda</taxon>
        <taxon>Hexapoda</taxon>
        <taxon>Insecta</taxon>
        <taxon>Pterygota</taxon>
        <taxon>Neoptera</taxon>
        <taxon>Endopterygota</taxon>
        <taxon>Lepidoptera</taxon>
        <taxon>Glossata</taxon>
        <taxon>Ditrysia</taxon>
        <taxon>Papilionoidea</taxon>
        <taxon>Papilionidae</taxon>
        <taxon>Papilioninae</taxon>
        <taxon>Papilio</taxon>
    </lineage>
</organism>
<dbReference type="GO" id="GO:0008010">
    <property type="term" value="F:structural constituent of chitin-based larval cuticle"/>
    <property type="evidence" value="ECO:0007669"/>
    <property type="project" value="TreeGrafter"/>
</dbReference>
<protein>
    <submittedName>
        <fullName evidence="5">Flexible cuticle protein 12</fullName>
    </submittedName>
</protein>
<dbReference type="PANTHER" id="PTHR10380:SF218">
    <property type="entry name" value="ADULT CUTICLE PROTEIN 65AA-RELATED"/>
    <property type="match status" value="1"/>
</dbReference>
<proteinExistence type="predicted"/>
<sequence>MRKIIVASVVDVSNICLHEWFDSSGTIPRPHRRQGRKARVLWHAERVGSNGTGRAAPRAYKYSSQHQHIVSRSAAFSSSTNKTTKFNKMKLFIVAALFVAAAMAAPTTIDGQAQIVVQNIDNIGTGPYAYESETSNGIIQKEQGQLKNVGTENEALEVRGQYSYPGDDGVIYTITYIANELGFQPQGAHIPQSQ</sequence>
<keyword evidence="1 3" id="KW-0193">Cuticle</keyword>
<dbReference type="InterPro" id="IPR050468">
    <property type="entry name" value="Cuticle_Struct_Prot"/>
</dbReference>
<evidence type="ECO:0000313" key="6">
    <source>
        <dbReference type="Proteomes" id="UP000053240"/>
    </source>
</evidence>
<dbReference type="AlphaFoldDB" id="A0A0N1IP12"/>